<sequence>MLLVRTATVLVAVLYNKQINSQDGCLFAPGGRRNQEKIIIT</sequence>
<proteinExistence type="predicted"/>
<feature type="non-terminal residue" evidence="1">
    <location>
        <position position="41"/>
    </location>
</feature>
<dbReference type="AlphaFoldDB" id="X1FZM3"/>
<gene>
    <name evidence="1" type="ORF">S03H2_24386</name>
</gene>
<protein>
    <submittedName>
        <fullName evidence="1">Uncharacterized protein</fullName>
    </submittedName>
</protein>
<accession>X1FZM3</accession>
<evidence type="ECO:0000313" key="1">
    <source>
        <dbReference type="EMBL" id="GAH37975.1"/>
    </source>
</evidence>
<name>X1FZM3_9ZZZZ</name>
<comment type="caution">
    <text evidence="1">The sequence shown here is derived from an EMBL/GenBank/DDBJ whole genome shotgun (WGS) entry which is preliminary data.</text>
</comment>
<dbReference type="EMBL" id="BARU01013536">
    <property type="protein sequence ID" value="GAH37975.1"/>
    <property type="molecule type" value="Genomic_DNA"/>
</dbReference>
<reference evidence="1" key="1">
    <citation type="journal article" date="2014" name="Front. Microbiol.">
        <title>High frequency of phylogenetically diverse reductive dehalogenase-homologous genes in deep subseafloor sedimentary metagenomes.</title>
        <authorList>
            <person name="Kawai M."/>
            <person name="Futagami T."/>
            <person name="Toyoda A."/>
            <person name="Takaki Y."/>
            <person name="Nishi S."/>
            <person name="Hori S."/>
            <person name="Arai W."/>
            <person name="Tsubouchi T."/>
            <person name="Morono Y."/>
            <person name="Uchiyama I."/>
            <person name="Ito T."/>
            <person name="Fujiyama A."/>
            <person name="Inagaki F."/>
            <person name="Takami H."/>
        </authorList>
    </citation>
    <scope>NUCLEOTIDE SEQUENCE</scope>
    <source>
        <strain evidence="1">Expedition CK06-06</strain>
    </source>
</reference>
<organism evidence="1">
    <name type="scientific">marine sediment metagenome</name>
    <dbReference type="NCBI Taxonomy" id="412755"/>
    <lineage>
        <taxon>unclassified sequences</taxon>
        <taxon>metagenomes</taxon>
        <taxon>ecological metagenomes</taxon>
    </lineage>
</organism>